<comment type="similarity">
    <text evidence="2 15">Belongs to the GHMP kinase family. Mevalonate kinase subfamily.</text>
</comment>
<evidence type="ECO:0000313" key="17">
    <source>
        <dbReference type="EMBL" id="POS88292.1"/>
    </source>
</evidence>
<dbReference type="GO" id="GO:0010142">
    <property type="term" value="P:farnesyl diphosphate biosynthetic process, mevalonate pathway"/>
    <property type="evidence" value="ECO:0007669"/>
    <property type="project" value="TreeGrafter"/>
</dbReference>
<evidence type="ECO:0000256" key="3">
    <source>
        <dbReference type="ARBA" id="ARBA00012958"/>
    </source>
</evidence>
<dbReference type="AlphaFoldDB" id="A0A2S4Q1Y5"/>
<dbReference type="EC" id="2.7.4.2" evidence="3 15"/>
<keyword evidence="18" id="KW-1185">Reference proteome</keyword>
<dbReference type="PANTHER" id="PTHR31814:SF2">
    <property type="entry name" value="PHOSPHOMEVALONATE KINASE"/>
    <property type="match status" value="1"/>
</dbReference>
<evidence type="ECO:0000256" key="12">
    <source>
        <dbReference type="ARBA" id="ARBA00023166"/>
    </source>
</evidence>
<evidence type="ECO:0000256" key="9">
    <source>
        <dbReference type="ARBA" id="ARBA00022955"/>
    </source>
</evidence>
<evidence type="ECO:0000256" key="4">
    <source>
        <dbReference type="ARBA" id="ARBA00022516"/>
    </source>
</evidence>
<dbReference type="GO" id="GO:0004631">
    <property type="term" value="F:phosphomevalonate kinase activity"/>
    <property type="evidence" value="ECO:0007669"/>
    <property type="project" value="UniProtKB-UniRule"/>
</dbReference>
<proteinExistence type="inferred from homology"/>
<dbReference type="SUPFAM" id="SSF54211">
    <property type="entry name" value="Ribosomal protein S5 domain 2-like"/>
    <property type="match status" value="1"/>
</dbReference>
<keyword evidence="13 15" id="KW-0753">Steroid metabolism</keyword>
<evidence type="ECO:0000256" key="5">
    <source>
        <dbReference type="ARBA" id="ARBA00022679"/>
    </source>
</evidence>
<evidence type="ECO:0000256" key="10">
    <source>
        <dbReference type="ARBA" id="ARBA00023011"/>
    </source>
</evidence>
<dbReference type="SUPFAM" id="SSF55060">
    <property type="entry name" value="GHMP Kinase, C-terminal domain"/>
    <property type="match status" value="1"/>
</dbReference>
<evidence type="ECO:0000256" key="7">
    <source>
        <dbReference type="ARBA" id="ARBA00022777"/>
    </source>
</evidence>
<reference evidence="17 18" key="1">
    <citation type="submission" date="2017-10" db="EMBL/GenBank/DDBJ databases">
        <title>Development of genomic resources for the powdery mildew, Erysiphe pulchra.</title>
        <authorList>
            <person name="Wadl P.A."/>
            <person name="Mack B.M."/>
            <person name="Moore G."/>
            <person name="Beltz S.B."/>
        </authorList>
    </citation>
    <scope>NUCLEOTIDE SEQUENCE [LARGE SCALE GENOMIC DNA]</scope>
    <source>
        <strain evidence="17">Cflorida</strain>
    </source>
</reference>
<dbReference type="Gene3D" id="3.30.230.10">
    <property type="match status" value="1"/>
</dbReference>
<gene>
    <name evidence="17" type="ORF">EPUL_000084</name>
</gene>
<evidence type="ECO:0000313" key="18">
    <source>
        <dbReference type="Proteomes" id="UP000237438"/>
    </source>
</evidence>
<keyword evidence="8" id="KW-0067">ATP-binding</keyword>
<comment type="caution">
    <text evidence="17">The sequence shown here is derived from an EMBL/GenBank/DDBJ whole genome shotgun (WGS) entry which is preliminary data.</text>
</comment>
<evidence type="ECO:0000256" key="2">
    <source>
        <dbReference type="ARBA" id="ARBA00006495"/>
    </source>
</evidence>
<feature type="domain" description="GHMP kinase N-terminal" evidence="16">
    <location>
        <begin position="150"/>
        <end position="214"/>
    </location>
</feature>
<keyword evidence="7 15" id="KW-0418">Kinase</keyword>
<dbReference type="InterPro" id="IPR036554">
    <property type="entry name" value="GHMP_kinase_C_sf"/>
</dbReference>
<keyword evidence="11 15" id="KW-0443">Lipid metabolism</keyword>
<evidence type="ECO:0000256" key="1">
    <source>
        <dbReference type="ARBA" id="ARBA00005017"/>
    </source>
</evidence>
<name>A0A2S4Q1Y5_9PEZI</name>
<dbReference type="UniPathway" id="UPA00057">
    <property type="reaction ID" value="UER00099"/>
</dbReference>
<dbReference type="STRING" id="225359.A0A2S4Q1Y5"/>
<sequence length="431" mass="46735">MSVAVSAPGKVLLAGGYLVLERKYTGLVFGLSARIHVLVSEINLGNQITVRSPQFVDAVWTYEFSVTEGKGVQISEVTDGVFKTSSPNRFVEMSLIFGLTYITAINGGNNKISPIEITILADTDYYSNTSEPSHIYPCFPFFNVPLSSAHKTGLGSSAALVTALTTAILINFIPAFDISASLNKNKIHNLAQAAHCAAQRKVGSGFDVAAAVYGACIYRRFSPSILEGLNEPDTTDFAAHLKNIVENTKVWDAEIQNDTAILPSGWELVMCDVDCGSSTVSMVKEVLKWRENDAMTADKIWGELQNLQENLIAQLKIANAQGIRQSLEKIRREIRKMSTLSGVPIEPPEQTALLDAINSNVEGVIGGVVPGAGGYDAIVLLIENSKKTTGLLTAFLESWSAQNNGKFGLLGVKGESEGVRMEKYENYFERI</sequence>
<keyword evidence="4 15" id="KW-0444">Lipid biosynthesis</keyword>
<dbReference type="InterPro" id="IPR014721">
    <property type="entry name" value="Ribsml_uS5_D2-typ_fold_subgr"/>
</dbReference>
<dbReference type="Gene3D" id="3.30.70.890">
    <property type="entry name" value="GHMP kinase, C-terminal domain"/>
    <property type="match status" value="1"/>
</dbReference>
<dbReference type="EMBL" id="PEDP01000012">
    <property type="protein sequence ID" value="POS88292.1"/>
    <property type="molecule type" value="Genomic_DNA"/>
</dbReference>
<keyword evidence="12" id="KW-1207">Sterol metabolism</keyword>
<protein>
    <recommendedName>
        <fullName evidence="3 15">Phosphomevalonate kinase</fullName>
        <ecNumber evidence="3 15">2.7.4.2</ecNumber>
    </recommendedName>
</protein>
<organism evidence="17 18">
    <name type="scientific">Erysiphe pulchra</name>
    <dbReference type="NCBI Taxonomy" id="225359"/>
    <lineage>
        <taxon>Eukaryota</taxon>
        <taxon>Fungi</taxon>
        <taxon>Dikarya</taxon>
        <taxon>Ascomycota</taxon>
        <taxon>Pezizomycotina</taxon>
        <taxon>Leotiomycetes</taxon>
        <taxon>Erysiphales</taxon>
        <taxon>Erysiphaceae</taxon>
        <taxon>Erysiphe</taxon>
    </lineage>
</organism>
<evidence type="ECO:0000259" key="16">
    <source>
        <dbReference type="Pfam" id="PF00288"/>
    </source>
</evidence>
<dbReference type="PANTHER" id="PTHR31814">
    <property type="match status" value="1"/>
</dbReference>
<comment type="catalytic activity">
    <reaction evidence="14">
        <text>(R)-5-phosphomevalonate + ATP = (R)-5-diphosphomevalonate + ADP</text>
        <dbReference type="Rhea" id="RHEA:16341"/>
        <dbReference type="ChEBI" id="CHEBI:30616"/>
        <dbReference type="ChEBI" id="CHEBI:57557"/>
        <dbReference type="ChEBI" id="CHEBI:58146"/>
        <dbReference type="ChEBI" id="CHEBI:456216"/>
        <dbReference type="EC" id="2.7.4.2"/>
    </reaction>
    <physiologicalReaction direction="left-to-right" evidence="14">
        <dbReference type="Rhea" id="RHEA:16342"/>
    </physiologicalReaction>
</comment>
<evidence type="ECO:0000256" key="11">
    <source>
        <dbReference type="ARBA" id="ARBA00023098"/>
    </source>
</evidence>
<dbReference type="Proteomes" id="UP000237438">
    <property type="component" value="Unassembled WGS sequence"/>
</dbReference>
<dbReference type="InterPro" id="IPR016005">
    <property type="entry name" value="Erg8"/>
</dbReference>
<dbReference type="GO" id="GO:0005524">
    <property type="term" value="F:ATP binding"/>
    <property type="evidence" value="ECO:0007669"/>
    <property type="project" value="UniProtKB-UniRule"/>
</dbReference>
<keyword evidence="5 15" id="KW-0808">Transferase</keyword>
<evidence type="ECO:0000256" key="13">
    <source>
        <dbReference type="ARBA" id="ARBA00023221"/>
    </source>
</evidence>
<keyword evidence="9 15" id="KW-0752">Steroid biosynthesis</keyword>
<evidence type="ECO:0000256" key="15">
    <source>
        <dbReference type="PIRNR" id="PIRNR017288"/>
    </source>
</evidence>
<dbReference type="Pfam" id="PF00288">
    <property type="entry name" value="GHMP_kinases_N"/>
    <property type="match status" value="1"/>
</dbReference>
<dbReference type="InterPro" id="IPR020568">
    <property type="entry name" value="Ribosomal_Su5_D2-typ_SF"/>
</dbReference>
<evidence type="ECO:0000256" key="6">
    <source>
        <dbReference type="ARBA" id="ARBA00022741"/>
    </source>
</evidence>
<evidence type="ECO:0000256" key="14">
    <source>
        <dbReference type="ARBA" id="ARBA00029326"/>
    </source>
</evidence>
<keyword evidence="10" id="KW-0756">Sterol biosynthesis</keyword>
<dbReference type="GO" id="GO:0019287">
    <property type="term" value="P:isopentenyl diphosphate biosynthetic process, mevalonate pathway"/>
    <property type="evidence" value="ECO:0007669"/>
    <property type="project" value="UniProtKB-UniRule"/>
</dbReference>
<dbReference type="InterPro" id="IPR035102">
    <property type="entry name" value="Phosphomevalonate_kinase"/>
</dbReference>
<dbReference type="GO" id="GO:0005777">
    <property type="term" value="C:peroxisome"/>
    <property type="evidence" value="ECO:0007669"/>
    <property type="project" value="TreeGrafter"/>
</dbReference>
<comment type="pathway">
    <text evidence="1 15">Isoprenoid biosynthesis; isopentenyl diphosphate biosynthesis via mevalonate pathway; isopentenyl diphosphate from (R)-mevalonate: step 2/3.</text>
</comment>
<accession>A0A2S4Q1Y5</accession>
<dbReference type="InterPro" id="IPR006204">
    <property type="entry name" value="GHMP_kinase_N_dom"/>
</dbReference>
<dbReference type="GO" id="GO:0006696">
    <property type="term" value="P:ergosterol biosynthetic process"/>
    <property type="evidence" value="ECO:0007669"/>
    <property type="project" value="TreeGrafter"/>
</dbReference>
<dbReference type="PIRSF" id="PIRSF017288">
    <property type="entry name" value="PMK_GHMP_euk"/>
    <property type="match status" value="1"/>
</dbReference>
<dbReference type="OrthoDB" id="10262935at2759"/>
<evidence type="ECO:0000256" key="8">
    <source>
        <dbReference type="ARBA" id="ARBA00022840"/>
    </source>
</evidence>
<keyword evidence="6" id="KW-0547">Nucleotide-binding</keyword>